<organism evidence="2 3">
    <name type="scientific">Araneus ventricosus</name>
    <name type="common">Orbweaver spider</name>
    <name type="synonym">Epeira ventricosa</name>
    <dbReference type="NCBI Taxonomy" id="182803"/>
    <lineage>
        <taxon>Eukaryota</taxon>
        <taxon>Metazoa</taxon>
        <taxon>Ecdysozoa</taxon>
        <taxon>Arthropoda</taxon>
        <taxon>Chelicerata</taxon>
        <taxon>Arachnida</taxon>
        <taxon>Araneae</taxon>
        <taxon>Araneomorphae</taxon>
        <taxon>Entelegynae</taxon>
        <taxon>Araneoidea</taxon>
        <taxon>Araneidae</taxon>
        <taxon>Araneus</taxon>
    </lineage>
</organism>
<proteinExistence type="predicted"/>
<evidence type="ECO:0000313" key="3">
    <source>
        <dbReference type="Proteomes" id="UP000499080"/>
    </source>
</evidence>
<sequence>MEGHTSGSGLPETFSYTPNTCREKNKLKGSETNKNALHGGEKNKRNVIPRFPKVVQRGGGIRSRSTSTAGWTIAGSNRRSRDSKKIPPPINNLKDMCMLTPSEQLLLAVWIE</sequence>
<reference evidence="2 3" key="1">
    <citation type="journal article" date="2019" name="Sci. Rep.">
        <title>Orb-weaving spider Araneus ventricosus genome elucidates the spidroin gene catalogue.</title>
        <authorList>
            <person name="Kono N."/>
            <person name="Nakamura H."/>
            <person name="Ohtoshi R."/>
            <person name="Moran D.A.P."/>
            <person name="Shinohara A."/>
            <person name="Yoshida Y."/>
            <person name="Fujiwara M."/>
            <person name="Mori M."/>
            <person name="Tomita M."/>
            <person name="Arakawa K."/>
        </authorList>
    </citation>
    <scope>NUCLEOTIDE SEQUENCE [LARGE SCALE GENOMIC DNA]</scope>
</reference>
<feature type="region of interest" description="Disordered" evidence="1">
    <location>
        <begin position="1"/>
        <end position="44"/>
    </location>
</feature>
<dbReference type="EMBL" id="BGPR01002801">
    <property type="protein sequence ID" value="GBM79090.1"/>
    <property type="molecule type" value="Genomic_DNA"/>
</dbReference>
<keyword evidence="3" id="KW-1185">Reference proteome</keyword>
<dbReference type="Proteomes" id="UP000499080">
    <property type="component" value="Unassembled WGS sequence"/>
</dbReference>
<evidence type="ECO:0000256" key="1">
    <source>
        <dbReference type="SAM" id="MobiDB-lite"/>
    </source>
</evidence>
<gene>
    <name evidence="2" type="ORF">AVEN_88243_1</name>
</gene>
<dbReference type="AlphaFoldDB" id="A0A4Y2IN98"/>
<evidence type="ECO:0000313" key="2">
    <source>
        <dbReference type="EMBL" id="GBM79090.1"/>
    </source>
</evidence>
<feature type="compositionally biased region" description="Basic and acidic residues" evidence="1">
    <location>
        <begin position="21"/>
        <end position="31"/>
    </location>
</feature>
<feature type="compositionally biased region" description="Polar residues" evidence="1">
    <location>
        <begin position="63"/>
        <end position="77"/>
    </location>
</feature>
<feature type="compositionally biased region" description="Polar residues" evidence="1">
    <location>
        <begin position="1"/>
        <end position="20"/>
    </location>
</feature>
<comment type="caution">
    <text evidence="2">The sequence shown here is derived from an EMBL/GenBank/DDBJ whole genome shotgun (WGS) entry which is preliminary data.</text>
</comment>
<name>A0A4Y2IN98_ARAVE</name>
<protein>
    <submittedName>
        <fullName evidence="2">Uncharacterized protein</fullName>
    </submittedName>
</protein>
<accession>A0A4Y2IN98</accession>
<feature type="region of interest" description="Disordered" evidence="1">
    <location>
        <begin position="56"/>
        <end position="88"/>
    </location>
</feature>